<sequence length="75" mass="8001">MSIFDDLRGLSSAELFLEATGVAACDTNLAQSYADFVASTSIEHDPAMAREDAARVTEEPLVPLHLLIPPDSIAL</sequence>
<reference evidence="1 2" key="1">
    <citation type="submission" date="2017-02" db="EMBL/GenBank/DDBJ databases">
        <authorList>
            <person name="Peterson S.W."/>
        </authorList>
    </citation>
    <scope>NUCLEOTIDE SEQUENCE [LARGE SCALE GENOMIC DNA]</scope>
    <source>
        <strain evidence="1 2">S285</strain>
    </source>
</reference>
<gene>
    <name evidence="1" type="ORF">B1812_07290</name>
</gene>
<dbReference type="Proteomes" id="UP000193978">
    <property type="component" value="Chromosome"/>
</dbReference>
<dbReference type="STRING" id="655015.B1812_07290"/>
<accession>A0A1W6MTN2</accession>
<dbReference type="KEGG" id="mbry:B1812_07290"/>
<name>A0A1W6MTN2_9HYPH</name>
<keyword evidence="2" id="KW-1185">Reference proteome</keyword>
<dbReference type="EMBL" id="CP019948">
    <property type="protein sequence ID" value="ARN80912.1"/>
    <property type="molecule type" value="Genomic_DNA"/>
</dbReference>
<dbReference type="AlphaFoldDB" id="A0A1W6MTN2"/>
<organism evidence="1 2">
    <name type="scientific">Methylocystis bryophila</name>
    <dbReference type="NCBI Taxonomy" id="655015"/>
    <lineage>
        <taxon>Bacteria</taxon>
        <taxon>Pseudomonadati</taxon>
        <taxon>Pseudomonadota</taxon>
        <taxon>Alphaproteobacteria</taxon>
        <taxon>Hyphomicrobiales</taxon>
        <taxon>Methylocystaceae</taxon>
        <taxon>Methylocystis</taxon>
    </lineage>
</organism>
<protein>
    <submittedName>
        <fullName evidence="1">Uncharacterized protein</fullName>
    </submittedName>
</protein>
<evidence type="ECO:0000313" key="1">
    <source>
        <dbReference type="EMBL" id="ARN80912.1"/>
    </source>
</evidence>
<dbReference type="RefSeq" id="WP_085771000.1">
    <property type="nucleotide sequence ID" value="NZ_AP027149.1"/>
</dbReference>
<proteinExistence type="predicted"/>
<evidence type="ECO:0000313" key="2">
    <source>
        <dbReference type="Proteomes" id="UP000193978"/>
    </source>
</evidence>